<feature type="region of interest" description="Disordered" evidence="6">
    <location>
        <begin position="144"/>
        <end position="195"/>
    </location>
</feature>
<dbReference type="PANTHER" id="PTHR43214:SF24">
    <property type="entry name" value="TRANSCRIPTIONAL REGULATORY PROTEIN NARL-RELATED"/>
    <property type="match status" value="1"/>
</dbReference>
<name>A0A199NSZ7_9MICC</name>
<dbReference type="PROSITE" id="PS00622">
    <property type="entry name" value="HTH_LUXR_1"/>
    <property type="match status" value="1"/>
</dbReference>
<dbReference type="PRINTS" id="PR00038">
    <property type="entry name" value="HTHLUXR"/>
</dbReference>
<evidence type="ECO:0000259" key="8">
    <source>
        <dbReference type="PROSITE" id="PS50110"/>
    </source>
</evidence>
<evidence type="ECO:0000256" key="5">
    <source>
        <dbReference type="PROSITE-ProRule" id="PRU00169"/>
    </source>
</evidence>
<accession>A0A199NSZ7</accession>
<dbReference type="Pfam" id="PF00072">
    <property type="entry name" value="Response_reg"/>
    <property type="match status" value="1"/>
</dbReference>
<evidence type="ECO:0000256" key="1">
    <source>
        <dbReference type="ARBA" id="ARBA00022553"/>
    </source>
</evidence>
<dbReference type="EMBL" id="LJBJ02000010">
    <property type="protein sequence ID" value="OAX51935.1"/>
    <property type="molecule type" value="Genomic_DNA"/>
</dbReference>
<feature type="domain" description="HTH luxR-type" evidence="7">
    <location>
        <begin position="196"/>
        <end position="261"/>
    </location>
</feature>
<gene>
    <name evidence="9" type="ORF">AN277_0206305</name>
</gene>
<dbReference type="InterPro" id="IPR039420">
    <property type="entry name" value="WalR-like"/>
</dbReference>
<dbReference type="SMART" id="SM00448">
    <property type="entry name" value="REC"/>
    <property type="match status" value="1"/>
</dbReference>
<dbReference type="RefSeq" id="WP_061224976.1">
    <property type="nucleotide sequence ID" value="NZ_LJBJ02000010.1"/>
</dbReference>
<evidence type="ECO:0000256" key="6">
    <source>
        <dbReference type="SAM" id="MobiDB-lite"/>
    </source>
</evidence>
<keyword evidence="3" id="KW-0238">DNA-binding</keyword>
<dbReference type="InterPro" id="IPR000792">
    <property type="entry name" value="Tscrpt_reg_LuxR_C"/>
</dbReference>
<evidence type="ECO:0000313" key="10">
    <source>
        <dbReference type="Proteomes" id="UP000053171"/>
    </source>
</evidence>
<dbReference type="GO" id="GO:0003677">
    <property type="term" value="F:DNA binding"/>
    <property type="evidence" value="ECO:0007669"/>
    <property type="project" value="UniProtKB-KW"/>
</dbReference>
<evidence type="ECO:0000259" key="7">
    <source>
        <dbReference type="PROSITE" id="PS50043"/>
    </source>
</evidence>
<dbReference type="CDD" id="cd17535">
    <property type="entry name" value="REC_NarL-like"/>
    <property type="match status" value="1"/>
</dbReference>
<keyword evidence="4" id="KW-0804">Transcription</keyword>
<dbReference type="InterPro" id="IPR011006">
    <property type="entry name" value="CheY-like_superfamily"/>
</dbReference>
<evidence type="ECO:0000313" key="9">
    <source>
        <dbReference type="EMBL" id="OAX51935.1"/>
    </source>
</evidence>
<comment type="caution">
    <text evidence="9">The sequence shown here is derived from an EMBL/GenBank/DDBJ whole genome shotgun (WGS) entry which is preliminary data.</text>
</comment>
<reference evidence="9" key="1">
    <citation type="submission" date="2016-06" db="EMBL/GenBank/DDBJ databases">
        <title>Identification of putative biosynthetic pathways for the production of bioactive secondary metabolites by the marine actinomycete Kocuria kristinae RUTW2-3.</title>
        <authorList>
            <person name="Waterworth S.C."/>
            <person name="Walmsley T.A."/>
            <person name="Matongo T."/>
            <person name="Davies-Coleman M.T."/>
            <person name="Dorrington R.A."/>
        </authorList>
    </citation>
    <scope>NUCLEOTIDE SEQUENCE [LARGE SCALE GENOMIC DNA]</scope>
    <source>
        <strain evidence="9">RUTW2-3</strain>
    </source>
</reference>
<dbReference type="STRING" id="37923.BK826_06690"/>
<dbReference type="InterPro" id="IPR058245">
    <property type="entry name" value="NreC/VraR/RcsB-like_REC"/>
</dbReference>
<evidence type="ECO:0000256" key="3">
    <source>
        <dbReference type="ARBA" id="ARBA00023125"/>
    </source>
</evidence>
<sequence>MAEAQTLRVLLVDDQALVRAGFRLVLELEEDIEVIGEAADGGQALRLLAERPADVVLMDIQMPGVNGIEATREVTRRQLGRVLMLTTFGEDQHLMAALRAGASGFLLKTATPEELVAAVRAVGSGQALLSPEVTLPLIRRVAGMPGESGEGAPEHGLAGEGRTGKAAGGCASSPDAVEPGAGAEPDPAREAEREEARRRLATLTPRETQILGLMAQGLSNGEIAEKLWLGQATVKTHVSAVFAKTGSRDRVQAVVLAHRAGLGARD</sequence>
<protein>
    <submittedName>
        <fullName evidence="9">Uncharacterized protein</fullName>
    </submittedName>
</protein>
<dbReference type="SMART" id="SM00421">
    <property type="entry name" value="HTH_LUXR"/>
    <property type="match status" value="1"/>
</dbReference>
<dbReference type="SUPFAM" id="SSF52172">
    <property type="entry name" value="CheY-like"/>
    <property type="match status" value="1"/>
</dbReference>
<dbReference type="GO" id="GO:0000160">
    <property type="term" value="P:phosphorelay signal transduction system"/>
    <property type="evidence" value="ECO:0007669"/>
    <property type="project" value="InterPro"/>
</dbReference>
<dbReference type="InterPro" id="IPR016032">
    <property type="entry name" value="Sig_transdc_resp-reg_C-effctor"/>
</dbReference>
<keyword evidence="1 5" id="KW-0597">Phosphoprotein</keyword>
<dbReference type="GO" id="GO:0006355">
    <property type="term" value="P:regulation of DNA-templated transcription"/>
    <property type="evidence" value="ECO:0007669"/>
    <property type="project" value="InterPro"/>
</dbReference>
<organism evidence="9 10">
    <name type="scientific">Rothia kristinae</name>
    <dbReference type="NCBI Taxonomy" id="37923"/>
    <lineage>
        <taxon>Bacteria</taxon>
        <taxon>Bacillati</taxon>
        <taxon>Actinomycetota</taxon>
        <taxon>Actinomycetes</taxon>
        <taxon>Micrococcales</taxon>
        <taxon>Micrococcaceae</taxon>
        <taxon>Rothia</taxon>
    </lineage>
</organism>
<dbReference type="Gene3D" id="1.10.10.10">
    <property type="entry name" value="Winged helix-like DNA-binding domain superfamily/Winged helix DNA-binding domain"/>
    <property type="match status" value="1"/>
</dbReference>
<proteinExistence type="predicted"/>
<dbReference type="AlphaFoldDB" id="A0A199NSZ7"/>
<dbReference type="Gene3D" id="3.40.50.2300">
    <property type="match status" value="1"/>
</dbReference>
<evidence type="ECO:0000256" key="4">
    <source>
        <dbReference type="ARBA" id="ARBA00023163"/>
    </source>
</evidence>
<evidence type="ECO:0000256" key="2">
    <source>
        <dbReference type="ARBA" id="ARBA00023015"/>
    </source>
</evidence>
<dbReference type="InterPro" id="IPR036388">
    <property type="entry name" value="WH-like_DNA-bd_sf"/>
</dbReference>
<feature type="compositionally biased region" description="Basic and acidic residues" evidence="6">
    <location>
        <begin position="186"/>
        <end position="195"/>
    </location>
</feature>
<keyword evidence="10" id="KW-1185">Reference proteome</keyword>
<dbReference type="PROSITE" id="PS50110">
    <property type="entry name" value="RESPONSE_REGULATORY"/>
    <property type="match status" value="1"/>
</dbReference>
<dbReference type="Pfam" id="PF00196">
    <property type="entry name" value="GerE"/>
    <property type="match status" value="1"/>
</dbReference>
<dbReference type="CDD" id="cd06170">
    <property type="entry name" value="LuxR_C_like"/>
    <property type="match status" value="1"/>
</dbReference>
<feature type="domain" description="Response regulatory" evidence="8">
    <location>
        <begin position="8"/>
        <end position="123"/>
    </location>
</feature>
<feature type="modified residue" description="4-aspartylphosphate" evidence="5">
    <location>
        <position position="59"/>
    </location>
</feature>
<dbReference type="Proteomes" id="UP000053171">
    <property type="component" value="Unassembled WGS sequence"/>
</dbReference>
<dbReference type="SUPFAM" id="SSF46894">
    <property type="entry name" value="C-terminal effector domain of the bipartite response regulators"/>
    <property type="match status" value="1"/>
</dbReference>
<dbReference type="InterPro" id="IPR001789">
    <property type="entry name" value="Sig_transdc_resp-reg_receiver"/>
</dbReference>
<keyword evidence="2" id="KW-0805">Transcription regulation</keyword>
<dbReference type="PANTHER" id="PTHR43214">
    <property type="entry name" value="TWO-COMPONENT RESPONSE REGULATOR"/>
    <property type="match status" value="1"/>
</dbReference>
<dbReference type="PROSITE" id="PS50043">
    <property type="entry name" value="HTH_LUXR_2"/>
    <property type="match status" value="1"/>
</dbReference>